<proteinExistence type="predicted"/>
<dbReference type="InterPro" id="IPR045889">
    <property type="entry name" value="MES/HNL"/>
</dbReference>
<sequence>MFDRRVFLSGVSALSFTMISGCQTMPNAPRRTYILVHGAWHGGWCWKDVKSNLERDGHRVYTPTLSGLGENFTPRPTHINLTTHVQDIVSLIETENLSNVTLVGHSYAGVVVSLVADKIKSKIDHLIYVDAVIPEDGKAFFPQPQQDEFLKLYQDDYVLPIGSLEFLGIPEDHPKVDWVLENLTPHPLGCFLEKVHYTQNGPDGLPKTYIRCTGNPRFKDDPIKTLAENNAEWRYRIIDTGHDAMVTAPDELSQMLELEHTR</sequence>
<dbReference type="InterPro" id="IPR000073">
    <property type="entry name" value="AB_hydrolase_1"/>
</dbReference>
<gene>
    <name evidence="2" type="ORF">ACFQS8_08310</name>
</gene>
<dbReference type="GO" id="GO:0016787">
    <property type="term" value="F:hydrolase activity"/>
    <property type="evidence" value="ECO:0007669"/>
    <property type="project" value="UniProtKB-KW"/>
</dbReference>
<reference evidence="3" key="1">
    <citation type="journal article" date="2019" name="Int. J. Syst. Evol. Microbiol.">
        <title>The Global Catalogue of Microorganisms (GCM) 10K type strain sequencing project: providing services to taxonomists for standard genome sequencing and annotation.</title>
        <authorList>
            <consortium name="The Broad Institute Genomics Platform"/>
            <consortium name="The Broad Institute Genome Sequencing Center for Infectious Disease"/>
            <person name="Wu L."/>
            <person name="Ma J."/>
        </authorList>
    </citation>
    <scope>NUCLEOTIDE SEQUENCE [LARGE SCALE GENOMIC DNA]</scope>
    <source>
        <strain evidence="3">CCUG 51308</strain>
    </source>
</reference>
<feature type="domain" description="AB hydrolase-1" evidence="1">
    <location>
        <begin position="34"/>
        <end position="253"/>
    </location>
</feature>
<dbReference type="RefSeq" id="WP_382166853.1">
    <property type="nucleotide sequence ID" value="NZ_JBHTBR010000004.1"/>
</dbReference>
<keyword evidence="2" id="KW-0378">Hydrolase</keyword>
<keyword evidence="3" id="KW-1185">Reference proteome</keyword>
<evidence type="ECO:0000313" key="3">
    <source>
        <dbReference type="Proteomes" id="UP001596492"/>
    </source>
</evidence>
<dbReference type="Gene3D" id="3.40.50.1820">
    <property type="entry name" value="alpha/beta hydrolase"/>
    <property type="match status" value="1"/>
</dbReference>
<dbReference type="PANTHER" id="PTHR10992">
    <property type="entry name" value="METHYLESTERASE FAMILY MEMBER"/>
    <property type="match status" value="1"/>
</dbReference>
<dbReference type="Proteomes" id="UP001596492">
    <property type="component" value="Unassembled WGS sequence"/>
</dbReference>
<dbReference type="SUPFAM" id="SSF53474">
    <property type="entry name" value="alpha/beta-Hydrolases"/>
    <property type="match status" value="1"/>
</dbReference>
<dbReference type="PROSITE" id="PS51257">
    <property type="entry name" value="PROKAR_LIPOPROTEIN"/>
    <property type="match status" value="1"/>
</dbReference>
<evidence type="ECO:0000259" key="1">
    <source>
        <dbReference type="Pfam" id="PF12697"/>
    </source>
</evidence>
<accession>A0ABW2ILC6</accession>
<comment type="caution">
    <text evidence="2">The sequence shown here is derived from an EMBL/GenBank/DDBJ whole genome shotgun (WGS) entry which is preliminary data.</text>
</comment>
<dbReference type="PANTHER" id="PTHR10992:SF1032">
    <property type="entry name" value="METHYLESTERASE 17"/>
    <property type="match status" value="1"/>
</dbReference>
<evidence type="ECO:0000313" key="2">
    <source>
        <dbReference type="EMBL" id="MFC7291615.1"/>
    </source>
</evidence>
<protein>
    <submittedName>
        <fullName evidence="2">Alpha/beta fold hydrolase</fullName>
    </submittedName>
</protein>
<dbReference type="InterPro" id="IPR029058">
    <property type="entry name" value="AB_hydrolase_fold"/>
</dbReference>
<dbReference type="EMBL" id="JBHTBR010000004">
    <property type="protein sequence ID" value="MFC7291615.1"/>
    <property type="molecule type" value="Genomic_DNA"/>
</dbReference>
<name>A0ABW2ILC6_9PROT</name>
<organism evidence="2 3">
    <name type="scientific">Hirschia litorea</name>
    <dbReference type="NCBI Taxonomy" id="1199156"/>
    <lineage>
        <taxon>Bacteria</taxon>
        <taxon>Pseudomonadati</taxon>
        <taxon>Pseudomonadota</taxon>
        <taxon>Alphaproteobacteria</taxon>
        <taxon>Hyphomonadales</taxon>
        <taxon>Hyphomonadaceae</taxon>
        <taxon>Hirschia</taxon>
    </lineage>
</organism>
<dbReference type="Pfam" id="PF12697">
    <property type="entry name" value="Abhydrolase_6"/>
    <property type="match status" value="1"/>
</dbReference>